<dbReference type="InterPro" id="IPR011601">
    <property type="entry name" value="MurB_C"/>
</dbReference>
<evidence type="ECO:0000256" key="5">
    <source>
        <dbReference type="ARBA" id="ARBA00010485"/>
    </source>
</evidence>
<feature type="domain" description="FAD-binding PCMH-type" evidence="19">
    <location>
        <begin position="17"/>
        <end position="190"/>
    </location>
</feature>
<dbReference type="HAMAP" id="MF_00037">
    <property type="entry name" value="MurB"/>
    <property type="match status" value="1"/>
</dbReference>
<dbReference type="SUPFAM" id="SSF56194">
    <property type="entry name" value="Uridine diphospho-N-Acetylenolpyruvylglucosamine reductase, MurB, C-terminal domain"/>
    <property type="match status" value="1"/>
</dbReference>
<keyword evidence="7 17" id="KW-0132">Cell division</keyword>
<comment type="similarity">
    <text evidence="5 17">Belongs to the MurB family.</text>
</comment>
<dbReference type="GO" id="GO:0071555">
    <property type="term" value="P:cell wall organization"/>
    <property type="evidence" value="ECO:0007669"/>
    <property type="project" value="UniProtKB-KW"/>
</dbReference>
<dbReference type="GO" id="GO:0005829">
    <property type="term" value="C:cytosol"/>
    <property type="evidence" value="ECO:0007669"/>
    <property type="project" value="TreeGrafter"/>
</dbReference>
<keyword evidence="10 17" id="KW-0521">NADP</keyword>
<dbReference type="Gene3D" id="3.90.78.10">
    <property type="entry name" value="UDP-N-acetylenolpyruvoylglucosamine reductase, C-terminal domain"/>
    <property type="match status" value="1"/>
</dbReference>
<dbReference type="InterPro" id="IPR006094">
    <property type="entry name" value="Oxid_FAD_bind_N"/>
</dbReference>
<comment type="cofactor">
    <cofactor evidence="1 17">
        <name>FAD</name>
        <dbReference type="ChEBI" id="CHEBI:57692"/>
    </cofactor>
</comment>
<evidence type="ECO:0000256" key="14">
    <source>
        <dbReference type="ARBA" id="ARBA00023306"/>
    </source>
</evidence>
<evidence type="ECO:0000256" key="3">
    <source>
        <dbReference type="ARBA" id="ARBA00004496"/>
    </source>
</evidence>
<dbReference type="GO" id="GO:0008360">
    <property type="term" value="P:regulation of cell shape"/>
    <property type="evidence" value="ECO:0007669"/>
    <property type="project" value="UniProtKB-KW"/>
</dbReference>
<dbReference type="InterPro" id="IPR016169">
    <property type="entry name" value="FAD-bd_PCMH_sub2"/>
</dbReference>
<evidence type="ECO:0000256" key="16">
    <source>
        <dbReference type="ARBA" id="ARBA00048914"/>
    </source>
</evidence>
<dbReference type="GO" id="GO:0071949">
    <property type="term" value="F:FAD binding"/>
    <property type="evidence" value="ECO:0007669"/>
    <property type="project" value="InterPro"/>
</dbReference>
<feature type="active site" evidence="17">
    <location>
        <position position="166"/>
    </location>
</feature>
<dbReference type="InterPro" id="IPR016167">
    <property type="entry name" value="FAD-bd_PCMH_sub1"/>
</dbReference>
<dbReference type="EMBL" id="CP036402">
    <property type="protein sequence ID" value="QBI18672.1"/>
    <property type="molecule type" value="Genomic_DNA"/>
</dbReference>
<dbReference type="PROSITE" id="PS51387">
    <property type="entry name" value="FAD_PCMH"/>
    <property type="match status" value="1"/>
</dbReference>
<evidence type="ECO:0000313" key="20">
    <source>
        <dbReference type="EMBL" id="QBI18672.1"/>
    </source>
</evidence>
<dbReference type="KEGG" id="erz:ER308_03260"/>
<dbReference type="PANTHER" id="PTHR21071">
    <property type="entry name" value="UDP-N-ACETYLENOLPYRUVOYLGLUCOSAMINE REDUCTASE"/>
    <property type="match status" value="1"/>
</dbReference>
<evidence type="ECO:0000256" key="2">
    <source>
        <dbReference type="ARBA" id="ARBA00003921"/>
    </source>
</evidence>
<comment type="function">
    <text evidence="2 17">Cell wall formation.</text>
</comment>
<dbReference type="Pfam" id="PF01565">
    <property type="entry name" value="FAD_binding_4"/>
    <property type="match status" value="1"/>
</dbReference>
<dbReference type="InterPro" id="IPR003170">
    <property type="entry name" value="MurB"/>
</dbReference>
<organism evidence="20 21">
    <name type="scientific">Egibacter rhizosphaerae</name>
    <dbReference type="NCBI Taxonomy" id="1670831"/>
    <lineage>
        <taxon>Bacteria</taxon>
        <taxon>Bacillati</taxon>
        <taxon>Actinomycetota</taxon>
        <taxon>Nitriliruptoria</taxon>
        <taxon>Egibacterales</taxon>
        <taxon>Egibacteraceae</taxon>
        <taxon>Egibacter</taxon>
    </lineage>
</organism>
<gene>
    <name evidence="17" type="primary">murB</name>
    <name evidence="20" type="ORF">ER308_03260</name>
</gene>
<proteinExistence type="inferred from homology"/>
<keyword evidence="14 17" id="KW-0131">Cell cycle</keyword>
<dbReference type="NCBIfam" id="NF010478">
    <property type="entry name" value="PRK13903.1"/>
    <property type="match status" value="1"/>
</dbReference>
<evidence type="ECO:0000256" key="8">
    <source>
        <dbReference type="ARBA" id="ARBA00022630"/>
    </source>
</evidence>
<protein>
    <recommendedName>
        <fullName evidence="17">UDP-N-acetylenolpyruvoylglucosamine reductase</fullName>
        <ecNumber evidence="17">1.3.1.98</ecNumber>
    </recommendedName>
    <alternativeName>
        <fullName evidence="17">UDP-N-acetylmuramate dehydrogenase</fullName>
    </alternativeName>
</protein>
<keyword evidence="15 17" id="KW-0961">Cell wall biogenesis/degradation</keyword>
<dbReference type="InterPro" id="IPR036635">
    <property type="entry name" value="MurB_C_sf"/>
</dbReference>
<evidence type="ECO:0000256" key="15">
    <source>
        <dbReference type="ARBA" id="ARBA00023316"/>
    </source>
</evidence>
<feature type="active site" description="Proton donor" evidence="17">
    <location>
        <position position="244"/>
    </location>
</feature>
<dbReference type="GO" id="GO:0051301">
    <property type="term" value="P:cell division"/>
    <property type="evidence" value="ECO:0007669"/>
    <property type="project" value="UniProtKB-KW"/>
</dbReference>
<dbReference type="OrthoDB" id="9804753at2"/>
<name>A0A411YBY5_9ACTN</name>
<keyword evidence="9 17" id="KW-0274">FAD</keyword>
<keyword evidence="12 17" id="KW-0573">Peptidoglycan synthesis</keyword>
<evidence type="ECO:0000256" key="13">
    <source>
        <dbReference type="ARBA" id="ARBA00023002"/>
    </source>
</evidence>
<sequence length="386" mass="40939">MHTTEAAPLAGHTTLGVGGPAGLLVEVAGATAEVRAALDAAHAHAERPVTLLGEGSNVVVSDRGLDAVLLLRGGTVRAVGRTAGGTRVRADGGMVWDDLVAWAVAQGLGGIELLSGIPGTVGAAPVQNIAAYGQALADTFVELEAVDRATGEVVQLSAADCAFGYRDSRFKRDWADRFVITSVTLDLVHEERSALTYRDLEVHFERHGGDPWVLADRRAAVLAVRRAKSMVWDPQDALTRSCGSFFMSPFLPRDEAIALVDAVRGRGAGERLFAWYSGAEAEDVKVPAAMVLLAAGFANGDRWGQVGLSPRHVLAIVNLGGATAQRVSDVAAHIQAVVWEQLGVRLHAEPRFLGEFDPFDARRFAEEAPYTPGDADTPGWARDAVR</sequence>
<dbReference type="GO" id="GO:0008762">
    <property type="term" value="F:UDP-N-acetylmuramate dehydrogenase activity"/>
    <property type="evidence" value="ECO:0007669"/>
    <property type="project" value="UniProtKB-UniRule"/>
</dbReference>
<dbReference type="UniPathway" id="UPA00219"/>
<dbReference type="Proteomes" id="UP000291469">
    <property type="component" value="Chromosome"/>
</dbReference>
<keyword evidence="11 17" id="KW-0133">Cell shape</keyword>
<dbReference type="PANTHER" id="PTHR21071:SF4">
    <property type="entry name" value="UDP-N-ACETYLENOLPYRUVOYLGLUCOSAMINE REDUCTASE"/>
    <property type="match status" value="1"/>
</dbReference>
<evidence type="ECO:0000256" key="12">
    <source>
        <dbReference type="ARBA" id="ARBA00022984"/>
    </source>
</evidence>
<dbReference type="SUPFAM" id="SSF56176">
    <property type="entry name" value="FAD-binding/transporter-associated domain-like"/>
    <property type="match status" value="1"/>
</dbReference>
<keyword evidence="6 17" id="KW-0963">Cytoplasm</keyword>
<dbReference type="RefSeq" id="WP_131153670.1">
    <property type="nucleotide sequence ID" value="NZ_CP036402.1"/>
</dbReference>
<dbReference type="InterPro" id="IPR036318">
    <property type="entry name" value="FAD-bd_PCMH-like_sf"/>
</dbReference>
<comment type="catalytic activity">
    <reaction evidence="16 17">
        <text>UDP-N-acetyl-alpha-D-muramate + NADP(+) = UDP-N-acetyl-3-O-(1-carboxyvinyl)-alpha-D-glucosamine + NADPH + H(+)</text>
        <dbReference type="Rhea" id="RHEA:12248"/>
        <dbReference type="ChEBI" id="CHEBI:15378"/>
        <dbReference type="ChEBI" id="CHEBI:57783"/>
        <dbReference type="ChEBI" id="CHEBI:58349"/>
        <dbReference type="ChEBI" id="CHEBI:68483"/>
        <dbReference type="ChEBI" id="CHEBI:70757"/>
        <dbReference type="EC" id="1.3.1.98"/>
    </reaction>
</comment>
<keyword evidence="8 17" id="KW-0285">Flavoprotein</keyword>
<evidence type="ECO:0000256" key="11">
    <source>
        <dbReference type="ARBA" id="ARBA00022960"/>
    </source>
</evidence>
<evidence type="ECO:0000256" key="1">
    <source>
        <dbReference type="ARBA" id="ARBA00001974"/>
    </source>
</evidence>
<evidence type="ECO:0000256" key="6">
    <source>
        <dbReference type="ARBA" id="ARBA00022490"/>
    </source>
</evidence>
<evidence type="ECO:0000256" key="17">
    <source>
        <dbReference type="HAMAP-Rule" id="MF_00037"/>
    </source>
</evidence>
<evidence type="ECO:0000259" key="19">
    <source>
        <dbReference type="PROSITE" id="PS51387"/>
    </source>
</evidence>
<evidence type="ECO:0000313" key="21">
    <source>
        <dbReference type="Proteomes" id="UP000291469"/>
    </source>
</evidence>
<evidence type="ECO:0000256" key="9">
    <source>
        <dbReference type="ARBA" id="ARBA00022827"/>
    </source>
</evidence>
<dbReference type="Pfam" id="PF02873">
    <property type="entry name" value="MurB_C"/>
    <property type="match status" value="1"/>
</dbReference>
<dbReference type="NCBIfam" id="TIGR00179">
    <property type="entry name" value="murB"/>
    <property type="match status" value="1"/>
</dbReference>
<keyword evidence="21" id="KW-1185">Reference proteome</keyword>
<comment type="pathway">
    <text evidence="4 17">Cell wall biogenesis; peptidoglycan biosynthesis.</text>
</comment>
<dbReference type="GO" id="GO:0009252">
    <property type="term" value="P:peptidoglycan biosynthetic process"/>
    <property type="evidence" value="ECO:0007669"/>
    <property type="project" value="UniProtKB-UniRule"/>
</dbReference>
<dbReference type="AlphaFoldDB" id="A0A411YBY5"/>
<evidence type="ECO:0000256" key="18">
    <source>
        <dbReference type="SAM" id="MobiDB-lite"/>
    </source>
</evidence>
<comment type="subcellular location">
    <subcellularLocation>
        <location evidence="3 17">Cytoplasm</location>
    </subcellularLocation>
</comment>
<dbReference type="Gene3D" id="3.30.43.10">
    <property type="entry name" value="Uridine Diphospho-n-acetylenolpyruvylglucosamine Reductase, domain 2"/>
    <property type="match status" value="1"/>
</dbReference>
<evidence type="ECO:0000256" key="10">
    <source>
        <dbReference type="ARBA" id="ARBA00022857"/>
    </source>
</evidence>
<keyword evidence="13 17" id="KW-0560">Oxidoreductase</keyword>
<dbReference type="EC" id="1.3.1.98" evidence="17"/>
<accession>A0A411YBY5</accession>
<feature type="region of interest" description="Disordered" evidence="18">
    <location>
        <begin position="367"/>
        <end position="386"/>
    </location>
</feature>
<reference evidence="20 21" key="1">
    <citation type="submission" date="2019-01" db="EMBL/GenBank/DDBJ databases">
        <title>Egibacter rhizosphaerae EGI 80759T.</title>
        <authorList>
            <person name="Chen D.-D."/>
            <person name="Tian Y."/>
            <person name="Jiao J.-Y."/>
            <person name="Zhang X.-T."/>
            <person name="Zhang Y.-G."/>
            <person name="Zhang Y."/>
            <person name="Xiao M."/>
            <person name="Shu W.-S."/>
            <person name="Li W.-J."/>
        </authorList>
    </citation>
    <scope>NUCLEOTIDE SEQUENCE [LARGE SCALE GENOMIC DNA]</scope>
    <source>
        <strain evidence="20 21">EGI 80759</strain>
    </source>
</reference>
<evidence type="ECO:0000256" key="7">
    <source>
        <dbReference type="ARBA" id="ARBA00022618"/>
    </source>
</evidence>
<dbReference type="Gene3D" id="3.30.465.10">
    <property type="match status" value="1"/>
</dbReference>
<dbReference type="InterPro" id="IPR016166">
    <property type="entry name" value="FAD-bd_PCMH"/>
</dbReference>
<feature type="active site" evidence="17">
    <location>
        <position position="349"/>
    </location>
</feature>
<evidence type="ECO:0000256" key="4">
    <source>
        <dbReference type="ARBA" id="ARBA00004752"/>
    </source>
</evidence>